<feature type="compositionally biased region" description="Low complexity" evidence="4">
    <location>
        <begin position="106"/>
        <end position="118"/>
    </location>
</feature>
<dbReference type="GO" id="GO:0006285">
    <property type="term" value="P:base-excision repair, AP site formation"/>
    <property type="evidence" value="ECO:0007669"/>
    <property type="project" value="InterPro"/>
</dbReference>
<gene>
    <name evidence="6" type="ORF">GJ744_003380</name>
</gene>
<evidence type="ECO:0000259" key="5">
    <source>
        <dbReference type="Pfam" id="PF03167"/>
    </source>
</evidence>
<keyword evidence="2" id="KW-0378">Hydrolase</keyword>
<reference evidence="6" key="1">
    <citation type="submission" date="2020-02" db="EMBL/GenBank/DDBJ databases">
        <authorList>
            <person name="Palmer J.M."/>
        </authorList>
    </citation>
    <scope>NUCLEOTIDE SEQUENCE</scope>
    <source>
        <strain evidence="6">EPUS1.4</strain>
        <tissue evidence="6">Thallus</tissue>
    </source>
</reference>
<proteinExistence type="predicted"/>
<feature type="compositionally biased region" description="Basic residues" evidence="4">
    <location>
        <begin position="95"/>
        <end position="105"/>
    </location>
</feature>
<evidence type="ECO:0000256" key="1">
    <source>
        <dbReference type="ARBA" id="ARBA00022763"/>
    </source>
</evidence>
<evidence type="ECO:0000313" key="7">
    <source>
        <dbReference type="Proteomes" id="UP000606974"/>
    </source>
</evidence>
<evidence type="ECO:0000256" key="3">
    <source>
        <dbReference type="ARBA" id="ARBA00023204"/>
    </source>
</evidence>
<feature type="compositionally biased region" description="Basic and acidic residues" evidence="4">
    <location>
        <begin position="19"/>
        <end position="34"/>
    </location>
</feature>
<feature type="compositionally biased region" description="Polar residues" evidence="4">
    <location>
        <begin position="38"/>
        <end position="51"/>
    </location>
</feature>
<dbReference type="InterPro" id="IPR015637">
    <property type="entry name" value="MUG/TDG"/>
</dbReference>
<dbReference type="Gene3D" id="3.40.470.10">
    <property type="entry name" value="Uracil-DNA glycosylase-like domain"/>
    <property type="match status" value="1"/>
</dbReference>
<sequence length="349" mass="38584">MDIEIEEHTELNLKSTRANHSESVPRRSFRDHVLRFGYSTSSPAKQLSQDNPVFPPAQPTSPVLKRKRSQALPRNVTSHLDPAEGSIQEGESPTPKRKSTPRSRKASSASASPASPGTPIISKLHDTLCPNLTLVLIGLNPGIMTANTGHPYSHPSNGFWKILYSSGITPIQHRPQDHPLLPDLYGIGNTNICARPSRLGSELTKAELAEGAKILDDKIATYRPEAACISGKGVWEAIWIYKTGRKKMPKDGKGAFQYGWQDDRLRLGRTVDAESGEVVWEGAMTFVAPSTSGLNAGMRPAEKEEAWRPIGEWMRKKREQREMKLETVKTEQKMTNGVAMATQDLDPFV</sequence>
<evidence type="ECO:0000256" key="2">
    <source>
        <dbReference type="ARBA" id="ARBA00022801"/>
    </source>
</evidence>
<dbReference type="Pfam" id="PF03167">
    <property type="entry name" value="UDG"/>
    <property type="match status" value="1"/>
</dbReference>
<dbReference type="PANTHER" id="PTHR12159:SF9">
    <property type="entry name" value="G_T MISMATCH-SPECIFIC THYMINE DNA GLYCOSYLASE"/>
    <property type="match status" value="1"/>
</dbReference>
<evidence type="ECO:0000313" key="6">
    <source>
        <dbReference type="EMBL" id="KAF7503702.1"/>
    </source>
</evidence>
<dbReference type="PANTHER" id="PTHR12159">
    <property type="entry name" value="G/T AND G/U MISMATCH-SPECIFIC DNA GLYCOSYLASE"/>
    <property type="match status" value="1"/>
</dbReference>
<feature type="domain" description="Uracil-DNA glycosylase-like" evidence="5">
    <location>
        <begin position="126"/>
        <end position="308"/>
    </location>
</feature>
<dbReference type="FunFam" id="3.40.470.10:FF:000010">
    <property type="entry name" value="G/U mismatch-specific DNA glycosylase"/>
    <property type="match status" value="1"/>
</dbReference>
<feature type="compositionally biased region" description="Basic and acidic residues" evidence="4">
    <location>
        <begin position="1"/>
        <end position="11"/>
    </location>
</feature>
<evidence type="ECO:0000256" key="4">
    <source>
        <dbReference type="SAM" id="MobiDB-lite"/>
    </source>
</evidence>
<protein>
    <recommendedName>
        <fullName evidence="5">Uracil-DNA glycosylase-like domain-containing protein</fullName>
    </recommendedName>
</protein>
<feature type="region of interest" description="Disordered" evidence="4">
    <location>
        <begin position="1"/>
        <end position="118"/>
    </location>
</feature>
<dbReference type="SUPFAM" id="SSF52141">
    <property type="entry name" value="Uracil-DNA glycosylase-like"/>
    <property type="match status" value="1"/>
</dbReference>
<dbReference type="CDD" id="cd10028">
    <property type="entry name" value="UDG-F2_TDG_MUG"/>
    <property type="match status" value="1"/>
</dbReference>
<keyword evidence="7" id="KW-1185">Reference proteome</keyword>
<comment type="caution">
    <text evidence="6">The sequence shown here is derived from an EMBL/GenBank/DDBJ whole genome shotgun (WGS) entry which is preliminary data.</text>
</comment>
<dbReference type="Proteomes" id="UP000606974">
    <property type="component" value="Unassembled WGS sequence"/>
</dbReference>
<dbReference type="InterPro" id="IPR036895">
    <property type="entry name" value="Uracil-DNA_glycosylase-like_sf"/>
</dbReference>
<keyword evidence="3" id="KW-0234">DNA repair</keyword>
<dbReference type="GO" id="GO:0004844">
    <property type="term" value="F:uracil DNA N-glycosylase activity"/>
    <property type="evidence" value="ECO:0007669"/>
    <property type="project" value="TreeGrafter"/>
</dbReference>
<dbReference type="EMBL" id="JAACFV010000166">
    <property type="protein sequence ID" value="KAF7503702.1"/>
    <property type="molecule type" value="Genomic_DNA"/>
</dbReference>
<dbReference type="OrthoDB" id="565731at2759"/>
<dbReference type="InterPro" id="IPR005122">
    <property type="entry name" value="Uracil-DNA_glycosylase-like"/>
</dbReference>
<keyword evidence="1" id="KW-0227">DNA damage</keyword>
<dbReference type="GO" id="GO:0008263">
    <property type="term" value="F:pyrimidine-specific mismatch base pair DNA N-glycosylase activity"/>
    <property type="evidence" value="ECO:0007669"/>
    <property type="project" value="TreeGrafter"/>
</dbReference>
<dbReference type="AlphaFoldDB" id="A0A8H7A9R5"/>
<organism evidence="6 7">
    <name type="scientific">Endocarpon pusillum</name>
    <dbReference type="NCBI Taxonomy" id="364733"/>
    <lineage>
        <taxon>Eukaryota</taxon>
        <taxon>Fungi</taxon>
        <taxon>Dikarya</taxon>
        <taxon>Ascomycota</taxon>
        <taxon>Pezizomycotina</taxon>
        <taxon>Eurotiomycetes</taxon>
        <taxon>Chaetothyriomycetidae</taxon>
        <taxon>Verrucariales</taxon>
        <taxon>Verrucariaceae</taxon>
        <taxon>Endocarpon</taxon>
    </lineage>
</organism>
<name>A0A8H7A9R5_9EURO</name>
<accession>A0A8H7A9R5</accession>